<dbReference type="AlphaFoldDB" id="A0A3Q7EW29"/>
<evidence type="ECO:0000256" key="2">
    <source>
        <dbReference type="ARBA" id="ARBA00004477"/>
    </source>
</evidence>
<evidence type="ECO:0000256" key="1">
    <source>
        <dbReference type="ARBA" id="ARBA00001947"/>
    </source>
</evidence>
<evidence type="ECO:0000256" key="3">
    <source>
        <dbReference type="ARBA" id="ARBA00009324"/>
    </source>
</evidence>
<keyword evidence="6" id="KW-0479">Metal-binding</keyword>
<feature type="transmembrane region" description="Helical" evidence="15">
    <location>
        <begin position="15"/>
        <end position="37"/>
    </location>
</feature>
<proteinExistence type="inferred from homology"/>
<dbReference type="PANTHER" id="PTHR12863">
    <property type="entry name" value="FATTY ACID HYDROXYLASE"/>
    <property type="match status" value="1"/>
</dbReference>
<accession>A0A3Q7EW29</accession>
<dbReference type="STRING" id="4081.A0A3Q7EW29"/>
<evidence type="ECO:0000256" key="14">
    <source>
        <dbReference type="ARBA" id="ARBA00023160"/>
    </source>
</evidence>
<comment type="cofactor">
    <cofactor evidence="1">
        <name>Zn(2+)</name>
        <dbReference type="ChEBI" id="CHEBI:29105"/>
    </cofactor>
</comment>
<dbReference type="GO" id="GO:0006633">
    <property type="term" value="P:fatty acid biosynthetic process"/>
    <property type="evidence" value="ECO:0007669"/>
    <property type="project" value="UniProtKB-KW"/>
</dbReference>
<keyword evidence="13 15" id="KW-0472">Membrane</keyword>
<evidence type="ECO:0000256" key="12">
    <source>
        <dbReference type="ARBA" id="ARBA00023098"/>
    </source>
</evidence>
<keyword evidence="10 15" id="KW-1133">Transmembrane helix</keyword>
<evidence type="ECO:0000256" key="13">
    <source>
        <dbReference type="ARBA" id="ARBA00023136"/>
    </source>
</evidence>
<keyword evidence="12" id="KW-0443">Lipid metabolism</keyword>
<evidence type="ECO:0000256" key="9">
    <source>
        <dbReference type="ARBA" id="ARBA00022833"/>
    </source>
</evidence>
<evidence type="ECO:0000259" key="16">
    <source>
        <dbReference type="Pfam" id="PF04116"/>
    </source>
</evidence>
<feature type="transmembrane region" description="Helical" evidence="15">
    <location>
        <begin position="190"/>
        <end position="208"/>
    </location>
</feature>
<dbReference type="GO" id="GO:0005783">
    <property type="term" value="C:endoplasmic reticulum"/>
    <property type="evidence" value="ECO:0000318"/>
    <property type="project" value="GO_Central"/>
</dbReference>
<evidence type="ECO:0000256" key="7">
    <source>
        <dbReference type="ARBA" id="ARBA00022824"/>
    </source>
</evidence>
<dbReference type="PANTHER" id="PTHR12863:SF11">
    <property type="entry name" value="DIHYDROCERAMIDE FATTY ACYL 2-HYDROXYLASE FAH2-LIKE"/>
    <property type="match status" value="1"/>
</dbReference>
<keyword evidence="14" id="KW-0275">Fatty acid biosynthesis</keyword>
<evidence type="ECO:0000313" key="18">
    <source>
        <dbReference type="Proteomes" id="UP000004994"/>
    </source>
</evidence>
<dbReference type="GO" id="GO:0005789">
    <property type="term" value="C:endoplasmic reticulum membrane"/>
    <property type="evidence" value="ECO:0007669"/>
    <property type="project" value="UniProtKB-SubCell"/>
</dbReference>
<dbReference type="PaxDb" id="4081-Solyc02g022910.2.1"/>
<reference evidence="17" key="2">
    <citation type="submission" date="2019-01" db="UniProtKB">
        <authorList>
            <consortium name="EnsemblPlants"/>
        </authorList>
    </citation>
    <scope>IDENTIFICATION</scope>
    <source>
        <strain evidence="17">cv. Heinz 1706</strain>
    </source>
</reference>
<evidence type="ECO:0000256" key="5">
    <source>
        <dbReference type="ARBA" id="ARBA00022692"/>
    </source>
</evidence>
<dbReference type="Proteomes" id="UP000004994">
    <property type="component" value="Chromosome 2"/>
</dbReference>
<sequence>MTSNFLHHNFQRLDISNYIFTPSFSFIFYLDFFVFPIRNFLQSNIQRSNNTGAKMVAQGFIVDLNKPLIFQVGHLGDSYEEWVHQPIISKGSPRFFENDILEFLTRTVWWAIPSVWLPIVGWLVWISLKRGGGISELFLTLLGGIFLWTFLEYTLHRFVFHMKPSGYWANTLHYLIHGCHHKHPMDGLRLVFPPAATAILLLPLWSVIKLLVPFTYAPAFLGGGLLGYIIYDCTHYYLHHGKPFKGISHSLKRYHMDHHFKLQDKGYGITSKFWDIIFGTLPPKPTNKIK</sequence>
<organism evidence="17">
    <name type="scientific">Solanum lycopersicum</name>
    <name type="common">Tomato</name>
    <name type="synonym">Lycopersicon esculentum</name>
    <dbReference type="NCBI Taxonomy" id="4081"/>
    <lineage>
        <taxon>Eukaryota</taxon>
        <taxon>Viridiplantae</taxon>
        <taxon>Streptophyta</taxon>
        <taxon>Embryophyta</taxon>
        <taxon>Tracheophyta</taxon>
        <taxon>Spermatophyta</taxon>
        <taxon>Magnoliopsida</taxon>
        <taxon>eudicotyledons</taxon>
        <taxon>Gunneridae</taxon>
        <taxon>Pentapetalae</taxon>
        <taxon>asterids</taxon>
        <taxon>lamiids</taxon>
        <taxon>Solanales</taxon>
        <taxon>Solanaceae</taxon>
        <taxon>Solanoideae</taxon>
        <taxon>Solaneae</taxon>
        <taxon>Solanum</taxon>
        <taxon>Solanum subgen. Lycopersicon</taxon>
    </lineage>
</organism>
<feature type="transmembrane region" description="Helical" evidence="15">
    <location>
        <begin position="108"/>
        <end position="128"/>
    </location>
</feature>
<dbReference type="GO" id="GO:0080132">
    <property type="term" value="F:fatty acid 2-hydroxylase activity"/>
    <property type="evidence" value="ECO:0000318"/>
    <property type="project" value="GO_Central"/>
</dbReference>
<dbReference type="GO" id="GO:0005506">
    <property type="term" value="F:iron ion binding"/>
    <property type="evidence" value="ECO:0007669"/>
    <property type="project" value="InterPro"/>
</dbReference>
<reference evidence="17" key="1">
    <citation type="journal article" date="2012" name="Nature">
        <title>The tomato genome sequence provides insights into fleshy fruit evolution.</title>
        <authorList>
            <consortium name="Tomato Genome Consortium"/>
        </authorList>
    </citation>
    <scope>NUCLEOTIDE SEQUENCE [LARGE SCALE GENOMIC DNA]</scope>
    <source>
        <strain evidence="17">cv. Heinz 1706</strain>
    </source>
</reference>
<evidence type="ECO:0000256" key="15">
    <source>
        <dbReference type="SAM" id="Phobius"/>
    </source>
</evidence>
<comment type="similarity">
    <text evidence="3">Belongs to the sterol desaturase family.</text>
</comment>
<evidence type="ECO:0000256" key="6">
    <source>
        <dbReference type="ARBA" id="ARBA00022723"/>
    </source>
</evidence>
<keyword evidence="7" id="KW-0256">Endoplasmic reticulum</keyword>
<dbReference type="InterPro" id="IPR014430">
    <property type="entry name" value="Scs7"/>
</dbReference>
<dbReference type="GO" id="GO:0006631">
    <property type="term" value="P:fatty acid metabolic process"/>
    <property type="evidence" value="ECO:0000318"/>
    <property type="project" value="GO_Central"/>
</dbReference>
<dbReference type="Gramene" id="Solyc02g022910.3.1">
    <property type="protein sequence ID" value="Solyc02g022910.3.1"/>
    <property type="gene ID" value="Solyc02g022910.3"/>
</dbReference>
<keyword evidence="18" id="KW-1185">Reference proteome</keyword>
<feature type="domain" description="Fatty acid hydroxylase" evidence="16">
    <location>
        <begin position="143"/>
        <end position="280"/>
    </location>
</feature>
<evidence type="ECO:0000256" key="11">
    <source>
        <dbReference type="ARBA" id="ARBA00023002"/>
    </source>
</evidence>
<dbReference type="InParanoid" id="A0A3Q7EW29"/>
<evidence type="ECO:0000256" key="10">
    <source>
        <dbReference type="ARBA" id="ARBA00022989"/>
    </source>
</evidence>
<dbReference type="InterPro" id="IPR006694">
    <property type="entry name" value="Fatty_acid_hydroxylase"/>
</dbReference>
<comment type="subcellular location">
    <subcellularLocation>
        <location evidence="2">Endoplasmic reticulum membrane</location>
        <topology evidence="2">Multi-pass membrane protein</topology>
    </subcellularLocation>
</comment>
<keyword evidence="9" id="KW-0862">Zinc</keyword>
<feature type="transmembrane region" description="Helical" evidence="15">
    <location>
        <begin position="134"/>
        <end position="155"/>
    </location>
</feature>
<keyword evidence="5 15" id="KW-0812">Transmembrane</keyword>
<keyword evidence="8" id="KW-0276">Fatty acid metabolism</keyword>
<evidence type="ECO:0000313" key="17">
    <source>
        <dbReference type="EnsemblPlants" id="Solyc02g022910.3.1"/>
    </source>
</evidence>
<dbReference type="OMA" id="FTYAPAF"/>
<feature type="transmembrane region" description="Helical" evidence="15">
    <location>
        <begin position="214"/>
        <end position="231"/>
    </location>
</feature>
<name>A0A3Q7EW29_SOLLC</name>
<dbReference type="Pfam" id="PF04116">
    <property type="entry name" value="FA_hydroxylase"/>
    <property type="match status" value="1"/>
</dbReference>
<dbReference type="EnsemblPlants" id="Solyc02g022910.3.1">
    <property type="protein sequence ID" value="Solyc02g022910.3.1"/>
    <property type="gene ID" value="Solyc02g022910.3"/>
</dbReference>
<evidence type="ECO:0000256" key="4">
    <source>
        <dbReference type="ARBA" id="ARBA00022516"/>
    </source>
</evidence>
<keyword evidence="11" id="KW-0560">Oxidoreductase</keyword>
<protein>
    <recommendedName>
        <fullName evidence="16">Fatty acid hydroxylase domain-containing protein</fullName>
    </recommendedName>
</protein>
<evidence type="ECO:0000256" key="8">
    <source>
        <dbReference type="ARBA" id="ARBA00022832"/>
    </source>
</evidence>
<keyword evidence="4" id="KW-0444">Lipid biosynthesis</keyword>